<accession>A0A067N491</accession>
<dbReference type="InterPro" id="IPR040521">
    <property type="entry name" value="KDZ"/>
</dbReference>
<dbReference type="AlphaFoldDB" id="A0A067N491"/>
<dbReference type="Pfam" id="PF18758">
    <property type="entry name" value="KDZ"/>
    <property type="match status" value="1"/>
</dbReference>
<dbReference type="Proteomes" id="UP000027195">
    <property type="component" value="Unassembled WGS sequence"/>
</dbReference>
<name>A0A067N491_BOTB1</name>
<sequence length="257" mass="28784">SLVSAGYLGATPDQPTIAVCLKTLELYHRLRVRQPNFSIQAFTKVICDRYCIPYRRRFRAAFSSAFDQYLTIVQEVSNQMKSLLAQDTPNWRALNECPPCTYELEDEPPLVWKRMIVMDGGESAKRVASAGKSDKRVFKSDFFLSEDYVNKFAGEVKSRSQSNQAPGDPCDGEASPSPCTERWRAAAEDKLKKMWGIFRETGIFACSCRHGLVLWVADMIESGELAKYPLAMVAKAISLIGYLLLIAYDIGCSFAST</sequence>
<evidence type="ECO:0000313" key="3">
    <source>
        <dbReference type="Proteomes" id="UP000027195"/>
    </source>
</evidence>
<organism evidence="2 3">
    <name type="scientific">Botryobasidium botryosum (strain FD-172 SS1)</name>
    <dbReference type="NCBI Taxonomy" id="930990"/>
    <lineage>
        <taxon>Eukaryota</taxon>
        <taxon>Fungi</taxon>
        <taxon>Dikarya</taxon>
        <taxon>Basidiomycota</taxon>
        <taxon>Agaricomycotina</taxon>
        <taxon>Agaricomycetes</taxon>
        <taxon>Cantharellales</taxon>
        <taxon>Botryobasidiaceae</taxon>
        <taxon>Botryobasidium</taxon>
    </lineage>
</organism>
<reference evidence="3" key="1">
    <citation type="journal article" date="2014" name="Proc. Natl. Acad. Sci. U.S.A.">
        <title>Extensive sampling of basidiomycete genomes demonstrates inadequacy of the white-rot/brown-rot paradigm for wood decay fungi.</title>
        <authorList>
            <person name="Riley R."/>
            <person name="Salamov A.A."/>
            <person name="Brown D.W."/>
            <person name="Nagy L.G."/>
            <person name="Floudas D."/>
            <person name="Held B.W."/>
            <person name="Levasseur A."/>
            <person name="Lombard V."/>
            <person name="Morin E."/>
            <person name="Otillar R."/>
            <person name="Lindquist E.A."/>
            <person name="Sun H."/>
            <person name="LaButti K.M."/>
            <person name="Schmutz J."/>
            <person name="Jabbour D."/>
            <person name="Luo H."/>
            <person name="Baker S.E."/>
            <person name="Pisabarro A.G."/>
            <person name="Walton J.D."/>
            <person name="Blanchette R.A."/>
            <person name="Henrissat B."/>
            <person name="Martin F."/>
            <person name="Cullen D."/>
            <person name="Hibbett D.S."/>
            <person name="Grigoriev I.V."/>
        </authorList>
    </citation>
    <scope>NUCLEOTIDE SEQUENCE [LARGE SCALE GENOMIC DNA]</scope>
    <source>
        <strain evidence="3">FD-172 SS1</strain>
    </source>
</reference>
<feature type="region of interest" description="Disordered" evidence="1">
    <location>
        <begin position="159"/>
        <end position="178"/>
    </location>
</feature>
<gene>
    <name evidence="2" type="ORF">BOTBODRAFT_97369</name>
</gene>
<dbReference type="InParanoid" id="A0A067N491"/>
<dbReference type="PANTHER" id="PTHR33096:SF1">
    <property type="entry name" value="CXC1-LIKE CYSTEINE CLUSTER ASSOCIATED WITH KDZ TRANSPOSASES DOMAIN-CONTAINING PROTEIN"/>
    <property type="match status" value="1"/>
</dbReference>
<evidence type="ECO:0000256" key="1">
    <source>
        <dbReference type="SAM" id="MobiDB-lite"/>
    </source>
</evidence>
<feature type="non-terminal residue" evidence="2">
    <location>
        <position position="257"/>
    </location>
</feature>
<protein>
    <recommendedName>
        <fullName evidence="4">CxC1-like cysteine cluster associated with KDZ transposases domain-containing protein</fullName>
    </recommendedName>
</protein>
<evidence type="ECO:0000313" key="2">
    <source>
        <dbReference type="EMBL" id="KDQ18596.1"/>
    </source>
</evidence>
<dbReference type="PANTHER" id="PTHR33096">
    <property type="entry name" value="CXC2 DOMAIN-CONTAINING PROTEIN"/>
    <property type="match status" value="1"/>
</dbReference>
<dbReference type="OrthoDB" id="2665372at2759"/>
<evidence type="ECO:0008006" key="4">
    <source>
        <dbReference type="Google" id="ProtNLM"/>
    </source>
</evidence>
<dbReference type="STRING" id="930990.A0A067N491"/>
<dbReference type="EMBL" id="KL198021">
    <property type="protein sequence ID" value="KDQ18596.1"/>
    <property type="molecule type" value="Genomic_DNA"/>
</dbReference>
<proteinExistence type="predicted"/>
<dbReference type="HOGENOM" id="CLU_013084_3_3_1"/>
<keyword evidence="3" id="KW-1185">Reference proteome</keyword>
<feature type="non-terminal residue" evidence="2">
    <location>
        <position position="1"/>
    </location>
</feature>